<accession>A0A2S5GHE7</accession>
<keyword evidence="1" id="KW-0812">Transmembrane</keyword>
<feature type="transmembrane region" description="Helical" evidence="1">
    <location>
        <begin position="105"/>
        <end position="128"/>
    </location>
</feature>
<evidence type="ECO:0000313" key="3">
    <source>
        <dbReference type="Proteomes" id="UP000239047"/>
    </source>
</evidence>
<dbReference type="AlphaFoldDB" id="A0A2S5GHE7"/>
<feature type="transmembrane region" description="Helical" evidence="1">
    <location>
        <begin position="15"/>
        <end position="37"/>
    </location>
</feature>
<dbReference type="EMBL" id="PREZ01000001">
    <property type="protein sequence ID" value="PPA72409.1"/>
    <property type="molecule type" value="Genomic_DNA"/>
</dbReference>
<name>A0A2S5GHE7_9BACL</name>
<sequence>MHCWKSINVKKQYGFYRIFLLSMILVLAVFSFLHVLFQIMSQSPLYDQYFSLFIIGVFIIYPAHKLFHVLPLISYLSQIKLKTRFQFYFVPVMSVRVKKPIPKTAFILALVFPFIFINGVLLMGASAYPNYSHYFTMLTAYHTGICLVDFLYAKCLFKSPKDAYIEEYDEGYEILIPVKDTGYNQI</sequence>
<proteinExistence type="predicted"/>
<keyword evidence="1" id="KW-1133">Transmembrane helix</keyword>
<feature type="transmembrane region" description="Helical" evidence="1">
    <location>
        <begin position="49"/>
        <end position="76"/>
    </location>
</feature>
<dbReference type="OrthoDB" id="2360495at2"/>
<keyword evidence="3" id="KW-1185">Reference proteome</keyword>
<protein>
    <submittedName>
        <fullName evidence="2">DUF3267 domain-containing protein</fullName>
    </submittedName>
</protein>
<keyword evidence="1" id="KW-0472">Membrane</keyword>
<gene>
    <name evidence="2" type="ORF">C4B60_03265</name>
</gene>
<feature type="transmembrane region" description="Helical" evidence="1">
    <location>
        <begin position="134"/>
        <end position="152"/>
    </location>
</feature>
<evidence type="ECO:0000313" key="2">
    <source>
        <dbReference type="EMBL" id="PPA72409.1"/>
    </source>
</evidence>
<dbReference type="InterPro" id="IPR021683">
    <property type="entry name" value="DUF3267"/>
</dbReference>
<comment type="caution">
    <text evidence="2">The sequence shown here is derived from an EMBL/GenBank/DDBJ whole genome shotgun (WGS) entry which is preliminary data.</text>
</comment>
<dbReference type="Proteomes" id="UP000239047">
    <property type="component" value="Unassembled WGS sequence"/>
</dbReference>
<dbReference type="RefSeq" id="WP_104056559.1">
    <property type="nucleotide sequence ID" value="NZ_PREZ01000001.1"/>
</dbReference>
<reference evidence="2 3" key="1">
    <citation type="submission" date="2018-02" db="EMBL/GenBank/DDBJ databases">
        <title>Jeotgalibacillus proteolyticum sp. nov. a protease producing bacterium isolated from ocean sediments of Laizhou Bay.</title>
        <authorList>
            <person name="Li Y."/>
        </authorList>
    </citation>
    <scope>NUCLEOTIDE SEQUENCE [LARGE SCALE GENOMIC DNA]</scope>
    <source>
        <strain evidence="2 3">22-7</strain>
    </source>
</reference>
<dbReference type="Pfam" id="PF11667">
    <property type="entry name" value="DUF3267"/>
    <property type="match status" value="1"/>
</dbReference>
<organism evidence="2 3">
    <name type="scientific">Jeotgalibacillus proteolyticus</name>
    <dbReference type="NCBI Taxonomy" id="2082395"/>
    <lineage>
        <taxon>Bacteria</taxon>
        <taxon>Bacillati</taxon>
        <taxon>Bacillota</taxon>
        <taxon>Bacilli</taxon>
        <taxon>Bacillales</taxon>
        <taxon>Caryophanaceae</taxon>
        <taxon>Jeotgalibacillus</taxon>
    </lineage>
</organism>
<evidence type="ECO:0000256" key="1">
    <source>
        <dbReference type="SAM" id="Phobius"/>
    </source>
</evidence>